<evidence type="ECO:0000256" key="1">
    <source>
        <dbReference type="SAM" id="Coils"/>
    </source>
</evidence>
<feature type="transmembrane region" description="Helical" evidence="2">
    <location>
        <begin position="129"/>
        <end position="148"/>
    </location>
</feature>
<feature type="transmembrane region" description="Helical" evidence="2">
    <location>
        <begin position="47"/>
        <end position="66"/>
    </location>
</feature>
<comment type="caution">
    <text evidence="3">The sequence shown here is derived from an EMBL/GenBank/DDBJ whole genome shotgun (WGS) entry which is preliminary data.</text>
</comment>
<feature type="transmembrane region" description="Helical" evidence="2">
    <location>
        <begin position="154"/>
        <end position="172"/>
    </location>
</feature>
<feature type="coiled-coil region" evidence="1">
    <location>
        <begin position="187"/>
        <end position="239"/>
    </location>
</feature>
<feature type="transmembrane region" description="Helical" evidence="2">
    <location>
        <begin position="78"/>
        <end position="97"/>
    </location>
</feature>
<dbReference type="Proteomes" id="UP000745859">
    <property type="component" value="Unassembled WGS sequence"/>
</dbReference>
<keyword evidence="2" id="KW-0472">Membrane</keyword>
<evidence type="ECO:0000313" key="3">
    <source>
        <dbReference type="EMBL" id="NIJ44679.1"/>
    </source>
</evidence>
<name>A0ABX0U8K9_9FLAO</name>
<gene>
    <name evidence="3" type="ORF">FHR24_001118</name>
</gene>
<protein>
    <recommendedName>
        <fullName evidence="5">Signal transduction histidine kinase</fullName>
    </recommendedName>
</protein>
<reference evidence="3 4" key="1">
    <citation type="submission" date="2020-03" db="EMBL/GenBank/DDBJ databases">
        <title>Genomic Encyclopedia of Type Strains, Phase IV (KMG-IV): sequencing the most valuable type-strain genomes for metagenomic binning, comparative biology and taxonomic classification.</title>
        <authorList>
            <person name="Goeker M."/>
        </authorList>
    </citation>
    <scope>NUCLEOTIDE SEQUENCE [LARGE SCALE GENOMIC DNA]</scope>
    <source>
        <strain evidence="3 4">DSM 101599</strain>
    </source>
</reference>
<evidence type="ECO:0008006" key="5">
    <source>
        <dbReference type="Google" id="ProtNLM"/>
    </source>
</evidence>
<keyword evidence="2" id="KW-0812">Transmembrane</keyword>
<dbReference type="EMBL" id="JAASQL010000001">
    <property type="protein sequence ID" value="NIJ44679.1"/>
    <property type="molecule type" value="Genomic_DNA"/>
</dbReference>
<evidence type="ECO:0000256" key="2">
    <source>
        <dbReference type="SAM" id="Phobius"/>
    </source>
</evidence>
<evidence type="ECO:0000313" key="4">
    <source>
        <dbReference type="Proteomes" id="UP000745859"/>
    </source>
</evidence>
<keyword evidence="2" id="KW-1133">Transmembrane helix</keyword>
<dbReference type="RefSeq" id="WP_167185128.1">
    <property type="nucleotide sequence ID" value="NZ_JAASQL010000001.1"/>
</dbReference>
<feature type="transmembrane region" description="Helical" evidence="2">
    <location>
        <begin position="103"/>
        <end position="122"/>
    </location>
</feature>
<sequence length="427" mass="49986">MENLIIKLKLQEYLKDELNQRVDTILWGILIVLFFSIFVDYLFIHRLWINFLLAKAIIITSLYTLTKIKDKINISQELLLHIILFIFTFLCLFLLGQEQGTARIIYINLLIIVIVSINSYIIWDSINSLFYFGILSITFFLFSYFSIIQDFNNILNNGGFLFFTIVLISSYFPKVKKEMVKESLLIQIEYESRIEEVTSQLLEAKNQIRLSHKKNEILIDKYKQVIDAFKYNIKELKNKTISQENVPNVNSTLTQDVNDLYLKSTILLDKYNINSIVFDYGLELEPLNLVEYLNQHIQQFNNSFLEKHTITHIQTSSQHMLVNANTNALNFALHSLILYIINHINNHQNLFFELTSTNKKTILQIQTNSSVATPKEIETDVLYGNPKNDLKFIKLLIEEMNADFKYGSSEQMGLKFIIQFKKHNNSL</sequence>
<keyword evidence="4" id="KW-1185">Reference proteome</keyword>
<feature type="transmembrane region" description="Helical" evidence="2">
    <location>
        <begin position="21"/>
        <end position="41"/>
    </location>
</feature>
<proteinExistence type="predicted"/>
<organism evidence="3 4">
    <name type="scientific">Wenyingzhuangia heitensis</name>
    <dbReference type="NCBI Taxonomy" id="1487859"/>
    <lineage>
        <taxon>Bacteria</taxon>
        <taxon>Pseudomonadati</taxon>
        <taxon>Bacteroidota</taxon>
        <taxon>Flavobacteriia</taxon>
        <taxon>Flavobacteriales</taxon>
        <taxon>Flavobacteriaceae</taxon>
        <taxon>Wenyingzhuangia</taxon>
    </lineage>
</organism>
<keyword evidence="1" id="KW-0175">Coiled coil</keyword>
<accession>A0ABX0U8K9</accession>